<reference evidence="3" key="1">
    <citation type="submission" date="2012-12" db="EMBL/GenBank/DDBJ databases">
        <authorList>
            <person name="Hellsten U."/>
            <person name="Grimwood J."/>
            <person name="Chapman J.A."/>
            <person name="Shapiro H."/>
            <person name="Aerts A."/>
            <person name="Otillar R.P."/>
            <person name="Terry A.Y."/>
            <person name="Boore J.L."/>
            <person name="Simakov O."/>
            <person name="Marletaz F."/>
            <person name="Cho S.-J."/>
            <person name="Edsinger-Gonzales E."/>
            <person name="Havlak P."/>
            <person name="Kuo D.-H."/>
            <person name="Larsson T."/>
            <person name="Lv J."/>
            <person name="Arendt D."/>
            <person name="Savage R."/>
            <person name="Osoegawa K."/>
            <person name="de Jong P."/>
            <person name="Lindberg D.R."/>
            <person name="Seaver E.C."/>
            <person name="Weisblat D.A."/>
            <person name="Putnam N.H."/>
            <person name="Grigoriev I.V."/>
            <person name="Rokhsar D.S."/>
        </authorList>
    </citation>
    <scope>NUCLEOTIDE SEQUENCE</scope>
</reference>
<evidence type="ECO:0008006" key="4">
    <source>
        <dbReference type="Google" id="ProtNLM"/>
    </source>
</evidence>
<dbReference type="Gene3D" id="1.20.5.170">
    <property type="match status" value="1"/>
</dbReference>
<dbReference type="CDD" id="cd14706">
    <property type="entry name" value="bZIP_CREBZF"/>
    <property type="match status" value="1"/>
</dbReference>
<reference evidence="1 3" key="2">
    <citation type="journal article" date="2013" name="Nature">
        <title>Insights into bilaterian evolution from three spiralian genomes.</title>
        <authorList>
            <person name="Simakov O."/>
            <person name="Marletaz F."/>
            <person name="Cho S.J."/>
            <person name="Edsinger-Gonzales E."/>
            <person name="Havlak P."/>
            <person name="Hellsten U."/>
            <person name="Kuo D.H."/>
            <person name="Larsson T."/>
            <person name="Lv J."/>
            <person name="Arendt D."/>
            <person name="Savage R."/>
            <person name="Osoegawa K."/>
            <person name="de Jong P."/>
            <person name="Grimwood J."/>
            <person name="Chapman J.A."/>
            <person name="Shapiro H."/>
            <person name="Aerts A."/>
            <person name="Otillar R.P."/>
            <person name="Terry A.Y."/>
            <person name="Boore J.L."/>
            <person name="Grigoriev I.V."/>
            <person name="Lindberg D.R."/>
            <person name="Seaver E.C."/>
            <person name="Weisblat D.A."/>
            <person name="Putnam N.H."/>
            <person name="Rokhsar D.S."/>
        </authorList>
    </citation>
    <scope>NUCLEOTIDE SEQUENCE</scope>
</reference>
<dbReference type="EnsemblMetazoa" id="HelroT167691">
    <property type="protein sequence ID" value="HelroP167691"/>
    <property type="gene ID" value="HelroG167691"/>
</dbReference>
<dbReference type="Proteomes" id="UP000015101">
    <property type="component" value="Unassembled WGS sequence"/>
</dbReference>
<dbReference type="OrthoDB" id="6606299at2759"/>
<keyword evidence="3" id="KW-1185">Reference proteome</keyword>
<name>T1EZP2_HELRO</name>
<reference evidence="2" key="3">
    <citation type="submission" date="2015-06" db="UniProtKB">
        <authorList>
            <consortium name="EnsemblMetazoa"/>
        </authorList>
    </citation>
    <scope>IDENTIFICATION</scope>
</reference>
<dbReference type="HOGENOM" id="CLU_1152820_0_0_1"/>
<dbReference type="EMBL" id="KB095905">
    <property type="protein sequence ID" value="ESO09873.1"/>
    <property type="molecule type" value="Genomic_DNA"/>
</dbReference>
<evidence type="ECO:0000313" key="2">
    <source>
        <dbReference type="EnsemblMetazoa" id="HelroP167691"/>
    </source>
</evidence>
<dbReference type="CTD" id="20202042"/>
<dbReference type="OMA" id="WLNNEND"/>
<dbReference type="EMBL" id="AMQM01002831">
    <property type="status" value="NOT_ANNOTATED_CDS"/>
    <property type="molecule type" value="Genomic_DNA"/>
</dbReference>
<dbReference type="RefSeq" id="XP_009011687.1">
    <property type="nucleotide sequence ID" value="XM_009013439.1"/>
</dbReference>
<dbReference type="KEGG" id="hro:HELRODRAFT_167691"/>
<dbReference type="eggNOG" id="ENOG502RYHQ">
    <property type="taxonomic scope" value="Eukaryota"/>
</dbReference>
<gene>
    <name evidence="2" type="primary">20202042</name>
    <name evidence="1" type="ORF">HELRODRAFT_167691</name>
</gene>
<accession>T1EZP2</accession>
<proteinExistence type="predicted"/>
<evidence type="ECO:0000313" key="1">
    <source>
        <dbReference type="EMBL" id="ESO09873.1"/>
    </source>
</evidence>
<dbReference type="STRING" id="6412.T1EZP2"/>
<dbReference type="GO" id="GO:0003700">
    <property type="term" value="F:DNA-binding transcription factor activity"/>
    <property type="evidence" value="ECO:0007669"/>
    <property type="project" value="InterPro"/>
</dbReference>
<dbReference type="GeneID" id="20202042"/>
<evidence type="ECO:0000313" key="3">
    <source>
        <dbReference type="Proteomes" id="UP000015101"/>
    </source>
</evidence>
<organism evidence="2 3">
    <name type="scientific">Helobdella robusta</name>
    <name type="common">Californian leech</name>
    <dbReference type="NCBI Taxonomy" id="6412"/>
    <lineage>
        <taxon>Eukaryota</taxon>
        <taxon>Metazoa</taxon>
        <taxon>Spiralia</taxon>
        <taxon>Lophotrochozoa</taxon>
        <taxon>Annelida</taxon>
        <taxon>Clitellata</taxon>
        <taxon>Hirudinea</taxon>
        <taxon>Rhynchobdellida</taxon>
        <taxon>Glossiphoniidae</taxon>
        <taxon>Helobdella</taxon>
    </lineage>
</organism>
<dbReference type="InterPro" id="IPR046347">
    <property type="entry name" value="bZIP_sf"/>
</dbReference>
<dbReference type="InParanoid" id="T1EZP2"/>
<protein>
    <recommendedName>
        <fullName evidence="4">BZIP domain-containing protein</fullName>
    </recommendedName>
</protein>
<dbReference type="SUPFAM" id="SSF57959">
    <property type="entry name" value="Leucine zipper domain"/>
    <property type="match status" value="1"/>
</dbReference>
<dbReference type="AlphaFoldDB" id="T1EZP2"/>
<sequence>MSNVNYNVESCLDNMQSWLNNENDDFDFCELDFLDSELPSTIGVYRTSVPNGTLSPASSNDDENRKIFTTGRKKKNEELSMSKNAILARENRSKKKKFIEGLTYTVNDLKNENKILRQKCFKSDAIIFSLRKEINYLKNVITNQSTLSTLLRHIPGLLQENFNDSVKDDVIDIENVDDSESNSSEILLNASMQGRQTQGTTSDMSCGVCLHVANNVVQLELCSACNTEAQKFKKNQMKLNS</sequence>